<organism evidence="1">
    <name type="scientific">marine sediment metagenome</name>
    <dbReference type="NCBI Taxonomy" id="412755"/>
    <lineage>
        <taxon>unclassified sequences</taxon>
        <taxon>metagenomes</taxon>
        <taxon>ecological metagenomes</taxon>
    </lineage>
</organism>
<protein>
    <submittedName>
        <fullName evidence="1">Uncharacterized protein</fullName>
    </submittedName>
</protein>
<feature type="non-terminal residue" evidence="1">
    <location>
        <position position="1"/>
    </location>
</feature>
<gene>
    <name evidence="1" type="ORF">LCGC14_2181380</name>
</gene>
<dbReference type="AlphaFoldDB" id="A0A0F9DM82"/>
<comment type="caution">
    <text evidence="1">The sequence shown here is derived from an EMBL/GenBank/DDBJ whole genome shotgun (WGS) entry which is preliminary data.</text>
</comment>
<dbReference type="EMBL" id="LAZR01028369">
    <property type="protein sequence ID" value="KKL62818.1"/>
    <property type="molecule type" value="Genomic_DNA"/>
</dbReference>
<name>A0A0F9DM82_9ZZZZ</name>
<sequence length="151" mass="17926">NRGSGRQFQFIVTRKKKEYEIEVATYVKEDPNNVESEKEKLEFKVGILDFTLEDAYNHFAEVDEYVKKNKLPPTPFHYKYPLTLERLKEQKNHNISKARTGKKVLGDWQCLYCGYKHKCLKEQGIELGYTKKEHKSLMELTKGYSGKQWRE</sequence>
<reference evidence="1" key="1">
    <citation type="journal article" date="2015" name="Nature">
        <title>Complex archaea that bridge the gap between prokaryotes and eukaryotes.</title>
        <authorList>
            <person name="Spang A."/>
            <person name="Saw J.H."/>
            <person name="Jorgensen S.L."/>
            <person name="Zaremba-Niedzwiedzka K."/>
            <person name="Martijn J."/>
            <person name="Lind A.E."/>
            <person name="van Eijk R."/>
            <person name="Schleper C."/>
            <person name="Guy L."/>
            <person name="Ettema T.J."/>
        </authorList>
    </citation>
    <scope>NUCLEOTIDE SEQUENCE</scope>
</reference>
<evidence type="ECO:0000313" key="1">
    <source>
        <dbReference type="EMBL" id="KKL62818.1"/>
    </source>
</evidence>
<accession>A0A0F9DM82</accession>
<proteinExistence type="predicted"/>